<evidence type="ECO:0000256" key="4">
    <source>
        <dbReference type="ARBA" id="ARBA00022692"/>
    </source>
</evidence>
<dbReference type="EMBL" id="UOEK01000078">
    <property type="protein sequence ID" value="VAV95445.1"/>
    <property type="molecule type" value="Genomic_DNA"/>
</dbReference>
<evidence type="ECO:0000256" key="2">
    <source>
        <dbReference type="ARBA" id="ARBA00022448"/>
    </source>
</evidence>
<dbReference type="InterPro" id="IPR052017">
    <property type="entry name" value="TSUP"/>
</dbReference>
<dbReference type="InterPro" id="IPR002781">
    <property type="entry name" value="TM_pro_TauE-like"/>
</dbReference>
<evidence type="ECO:0008006" key="9">
    <source>
        <dbReference type="Google" id="ProtNLM"/>
    </source>
</evidence>
<sequence>MEPTILILLVVVAFGTAIISGIIGMGGGILLLATLVSFLPPIVAIPLHGVIQIASNGSRVVVQRRHIEIRIAGAFAILILPGAFLGYLVLTSVPETVASTALGVFILGAVWLRLPVPQRSRSVRRRFLVLGGAAGIANTSLGSSGPLIAPFFLDLGLTRHEIIGTKAACQAQGHLAKIIVFGIAGFAWSQYSLLLGLTIIAVIAGTVVGSRILDRVNERTFVVLYKLTLTLIAVRMILVQLV</sequence>
<dbReference type="PANTHER" id="PTHR30269:SF37">
    <property type="entry name" value="MEMBRANE TRANSPORTER PROTEIN"/>
    <property type="match status" value="1"/>
</dbReference>
<evidence type="ECO:0000313" key="8">
    <source>
        <dbReference type="EMBL" id="VAV95445.1"/>
    </source>
</evidence>
<organism evidence="8">
    <name type="scientific">hydrothermal vent metagenome</name>
    <dbReference type="NCBI Taxonomy" id="652676"/>
    <lineage>
        <taxon>unclassified sequences</taxon>
        <taxon>metagenomes</taxon>
        <taxon>ecological metagenomes</taxon>
    </lineage>
</organism>
<dbReference type="AlphaFoldDB" id="A0A3B0SKL8"/>
<feature type="transmembrane region" description="Helical" evidence="7">
    <location>
        <begin position="71"/>
        <end position="90"/>
    </location>
</feature>
<keyword evidence="4 7" id="KW-0812">Transmembrane</keyword>
<proteinExistence type="predicted"/>
<comment type="subcellular location">
    <subcellularLocation>
        <location evidence="1">Cell membrane</location>
        <topology evidence="1">Multi-pass membrane protein</topology>
    </subcellularLocation>
</comment>
<reference evidence="8" key="1">
    <citation type="submission" date="2018-06" db="EMBL/GenBank/DDBJ databases">
        <authorList>
            <person name="Zhirakovskaya E."/>
        </authorList>
    </citation>
    <scope>NUCLEOTIDE SEQUENCE</scope>
</reference>
<feature type="transmembrane region" description="Helical" evidence="7">
    <location>
        <begin position="5"/>
        <end position="23"/>
    </location>
</feature>
<dbReference type="GO" id="GO:0005886">
    <property type="term" value="C:plasma membrane"/>
    <property type="evidence" value="ECO:0007669"/>
    <property type="project" value="UniProtKB-SubCell"/>
</dbReference>
<feature type="transmembrane region" description="Helical" evidence="7">
    <location>
        <begin position="191"/>
        <end position="209"/>
    </location>
</feature>
<feature type="transmembrane region" description="Helical" evidence="7">
    <location>
        <begin position="127"/>
        <end position="149"/>
    </location>
</feature>
<protein>
    <recommendedName>
        <fullName evidence="9">Membrane transporter protein</fullName>
    </recommendedName>
</protein>
<dbReference type="Pfam" id="PF01925">
    <property type="entry name" value="TauE"/>
    <property type="match status" value="1"/>
</dbReference>
<feature type="transmembrane region" description="Helical" evidence="7">
    <location>
        <begin position="96"/>
        <end position="115"/>
    </location>
</feature>
<name>A0A3B0SKL8_9ZZZZ</name>
<evidence type="ECO:0000256" key="5">
    <source>
        <dbReference type="ARBA" id="ARBA00022989"/>
    </source>
</evidence>
<feature type="transmembrane region" description="Helical" evidence="7">
    <location>
        <begin position="29"/>
        <end position="51"/>
    </location>
</feature>
<accession>A0A3B0SKL8</accession>
<evidence type="ECO:0000256" key="1">
    <source>
        <dbReference type="ARBA" id="ARBA00004651"/>
    </source>
</evidence>
<evidence type="ECO:0000256" key="3">
    <source>
        <dbReference type="ARBA" id="ARBA00022475"/>
    </source>
</evidence>
<keyword evidence="3" id="KW-1003">Cell membrane</keyword>
<keyword evidence="2" id="KW-0813">Transport</keyword>
<evidence type="ECO:0000256" key="7">
    <source>
        <dbReference type="SAM" id="Phobius"/>
    </source>
</evidence>
<evidence type="ECO:0000256" key="6">
    <source>
        <dbReference type="ARBA" id="ARBA00023136"/>
    </source>
</evidence>
<feature type="transmembrane region" description="Helical" evidence="7">
    <location>
        <begin position="221"/>
        <end position="241"/>
    </location>
</feature>
<dbReference type="PANTHER" id="PTHR30269">
    <property type="entry name" value="TRANSMEMBRANE PROTEIN YFCA"/>
    <property type="match status" value="1"/>
</dbReference>
<keyword evidence="5 7" id="KW-1133">Transmembrane helix</keyword>
<gene>
    <name evidence="8" type="ORF">MNBD_ACTINO02-717</name>
</gene>
<keyword evidence="6 7" id="KW-0472">Membrane</keyword>